<keyword evidence="4" id="KW-0560">Oxidoreductase</keyword>
<gene>
    <name evidence="7" type="ORF">Gocc_1202</name>
</gene>
<dbReference type="Pfam" id="PF01266">
    <property type="entry name" value="DAO"/>
    <property type="match status" value="1"/>
</dbReference>
<dbReference type="RefSeq" id="WP_220150472.1">
    <property type="nucleotide sequence ID" value="NZ_QQZY01000002.1"/>
</dbReference>
<evidence type="ECO:0000313" key="7">
    <source>
        <dbReference type="EMBL" id="RDI75404.1"/>
    </source>
</evidence>
<dbReference type="PANTHER" id="PTHR43104">
    <property type="entry name" value="L-2-HYDROXYGLUTARATE DEHYDROGENASE, MITOCHONDRIAL"/>
    <property type="match status" value="1"/>
</dbReference>
<dbReference type="GO" id="GO:0005737">
    <property type="term" value="C:cytoplasm"/>
    <property type="evidence" value="ECO:0007669"/>
    <property type="project" value="TreeGrafter"/>
</dbReference>
<dbReference type="Gene3D" id="3.30.9.10">
    <property type="entry name" value="D-Amino Acid Oxidase, subunit A, domain 2"/>
    <property type="match status" value="1"/>
</dbReference>
<accession>A0A7M2Z062</accession>
<keyword evidence="2" id="KW-0285">Flavoprotein</keyword>
<keyword evidence="3" id="KW-0274">FAD</keyword>
<evidence type="ECO:0000256" key="4">
    <source>
        <dbReference type="ARBA" id="ARBA00023002"/>
    </source>
</evidence>
<dbReference type="AlphaFoldDB" id="A0A7M2Z062"/>
<evidence type="ECO:0000256" key="3">
    <source>
        <dbReference type="ARBA" id="ARBA00022827"/>
    </source>
</evidence>
<dbReference type="Proteomes" id="UP000254134">
    <property type="component" value="Unassembled WGS sequence"/>
</dbReference>
<dbReference type="InterPro" id="IPR036188">
    <property type="entry name" value="FAD/NAD-bd_sf"/>
</dbReference>
<evidence type="ECO:0000313" key="8">
    <source>
        <dbReference type="Proteomes" id="UP000254134"/>
    </source>
</evidence>
<dbReference type="EMBL" id="QQZY01000002">
    <property type="protein sequence ID" value="RDI75404.1"/>
    <property type="molecule type" value="Genomic_DNA"/>
</dbReference>
<dbReference type="NCBIfam" id="NF008726">
    <property type="entry name" value="PRK11728.1"/>
    <property type="match status" value="1"/>
</dbReference>
<protein>
    <submittedName>
        <fullName evidence="7">Putative dehydrogenase</fullName>
    </submittedName>
</protein>
<dbReference type="SUPFAM" id="SSF51905">
    <property type="entry name" value="FAD/NAD(P)-binding domain"/>
    <property type="match status" value="1"/>
</dbReference>
<dbReference type="PANTHER" id="PTHR43104:SF2">
    <property type="entry name" value="L-2-HYDROXYGLUTARATE DEHYDROGENASE, MITOCHONDRIAL"/>
    <property type="match status" value="1"/>
</dbReference>
<reference evidence="7 8" key="1">
    <citation type="submission" date="2018-07" db="EMBL/GenBank/DDBJ databases">
        <title>High-quality-draft genome sequence of Gaiella occulta.</title>
        <authorList>
            <person name="Severino R."/>
            <person name="Froufe H.J.C."/>
            <person name="Rainey F.A."/>
            <person name="Barroso C."/>
            <person name="Albuquerque L."/>
            <person name="Lobo-Da-Cunha A."/>
            <person name="Da Costa M.S."/>
            <person name="Egas C."/>
        </authorList>
    </citation>
    <scope>NUCLEOTIDE SEQUENCE [LARGE SCALE GENOMIC DNA]</scope>
    <source>
        <strain evidence="7 8">F2-233</strain>
    </source>
</reference>
<comment type="caution">
    <text evidence="7">The sequence shown here is derived from an EMBL/GenBank/DDBJ whole genome shotgun (WGS) entry which is preliminary data.</text>
</comment>
<name>A0A7M2Z062_9ACTN</name>
<organism evidence="7 8">
    <name type="scientific">Gaiella occulta</name>
    <dbReference type="NCBI Taxonomy" id="1002870"/>
    <lineage>
        <taxon>Bacteria</taxon>
        <taxon>Bacillati</taxon>
        <taxon>Actinomycetota</taxon>
        <taxon>Thermoleophilia</taxon>
        <taxon>Gaiellales</taxon>
        <taxon>Gaiellaceae</taxon>
        <taxon>Gaiella</taxon>
    </lineage>
</organism>
<sequence length="414" mass="44115">MDDPLPAGTAAAADRRADVAVIGAGIVGLSTARLLALRHPRLRIVVLDKEQAIARHQTGRNSGVIHSGIYYAPGSLKAELCVRGAAALSAYCDEKGIPTLRCGKVVVARLPQELPRLEELHRRGVANGVAGLELIGRERLRELEPHVAGVRALHVPGTGVVDYGRVASAYAEDFAAAGGEVLLGREVTGIRRVRGRVLLETGAGSVEARHVVACAGVYADRVARLGGGDPEPRIVPFRGDYYALKPERRHLVNALVYPVPDPGFPFLGIHTTLRVDGSVLLGPNAVLAFAREGYGRFDVSLGDLAETLRAPGFRRIARRYWRTGLGETVRDYSKRLFVASARRLIPELEPSDVVPGPAGIRAQALAADGTLVDDFVLEHRDGAIHVRNAPSPGATSSLAIAERLSDLAGEAFGL</sequence>
<dbReference type="InterPro" id="IPR006076">
    <property type="entry name" value="FAD-dep_OxRdtase"/>
</dbReference>
<comment type="similarity">
    <text evidence="5">Belongs to the L2HGDH family.</text>
</comment>
<proteinExistence type="inferred from homology"/>
<evidence type="ECO:0000256" key="2">
    <source>
        <dbReference type="ARBA" id="ARBA00022630"/>
    </source>
</evidence>
<dbReference type="Gene3D" id="3.50.50.60">
    <property type="entry name" value="FAD/NAD(P)-binding domain"/>
    <property type="match status" value="1"/>
</dbReference>
<evidence type="ECO:0000256" key="1">
    <source>
        <dbReference type="ARBA" id="ARBA00001974"/>
    </source>
</evidence>
<evidence type="ECO:0000259" key="6">
    <source>
        <dbReference type="Pfam" id="PF01266"/>
    </source>
</evidence>
<comment type="cofactor">
    <cofactor evidence="1">
        <name>FAD</name>
        <dbReference type="ChEBI" id="CHEBI:57692"/>
    </cofactor>
</comment>
<keyword evidence="8" id="KW-1185">Reference proteome</keyword>
<feature type="domain" description="FAD dependent oxidoreductase" evidence="6">
    <location>
        <begin position="18"/>
        <end position="407"/>
    </location>
</feature>
<dbReference type="GO" id="GO:0047545">
    <property type="term" value="F:(S)-2-hydroxyglutarate dehydrogenase activity"/>
    <property type="evidence" value="ECO:0007669"/>
    <property type="project" value="TreeGrafter"/>
</dbReference>
<evidence type="ECO:0000256" key="5">
    <source>
        <dbReference type="ARBA" id="ARBA00037941"/>
    </source>
</evidence>
<reference evidence="8" key="2">
    <citation type="journal article" date="2019" name="MicrobiologyOpen">
        <title>High-quality draft genome sequence of Gaiella occulta isolated from a 150 meter deep mineral water borehole and comparison with the genome sequences of other deep-branching lineages of the phylum Actinobacteria.</title>
        <authorList>
            <person name="Severino R."/>
            <person name="Froufe H.J.C."/>
            <person name="Barroso C."/>
            <person name="Albuquerque L."/>
            <person name="Lobo-da-Cunha A."/>
            <person name="da Costa M.S."/>
            <person name="Egas C."/>
        </authorList>
    </citation>
    <scope>NUCLEOTIDE SEQUENCE [LARGE SCALE GENOMIC DNA]</scope>
    <source>
        <strain evidence="8">F2-233</strain>
    </source>
</reference>